<evidence type="ECO:0000256" key="4">
    <source>
        <dbReference type="ARBA" id="ARBA00010662"/>
    </source>
</evidence>
<evidence type="ECO:0000256" key="1">
    <source>
        <dbReference type="ARBA" id="ARBA00000832"/>
    </source>
</evidence>
<reference evidence="9" key="1">
    <citation type="submission" date="2021-03" db="EMBL/GenBank/DDBJ databases">
        <title>Legionella lytica PCM 2298.</title>
        <authorList>
            <person name="Koper P."/>
        </authorList>
    </citation>
    <scope>NUCLEOTIDE SEQUENCE</scope>
    <source>
        <strain evidence="9">PCM 2298</strain>
    </source>
</reference>
<dbReference type="EMBL" id="CP071527">
    <property type="protein sequence ID" value="USQ14119.1"/>
    <property type="molecule type" value="Genomic_DNA"/>
</dbReference>
<evidence type="ECO:0000256" key="6">
    <source>
        <dbReference type="ARBA" id="ARBA00020337"/>
    </source>
</evidence>
<name>A0ABY4Y9G9_9GAMM</name>
<dbReference type="Gene3D" id="3.40.50.1360">
    <property type="match status" value="1"/>
</dbReference>
<accession>A0ABY4Y9G9</accession>
<organism evidence="9 10">
    <name type="scientific">Legionella lytica</name>
    <dbReference type="NCBI Taxonomy" id="96232"/>
    <lineage>
        <taxon>Bacteria</taxon>
        <taxon>Pseudomonadati</taxon>
        <taxon>Pseudomonadota</taxon>
        <taxon>Gammaproteobacteria</taxon>
        <taxon>Legionellales</taxon>
        <taxon>Legionellaceae</taxon>
        <taxon>Legionella</taxon>
    </lineage>
</organism>
<evidence type="ECO:0000256" key="5">
    <source>
        <dbReference type="ARBA" id="ARBA00013198"/>
    </source>
</evidence>
<evidence type="ECO:0000256" key="7">
    <source>
        <dbReference type="RuleBase" id="RU365095"/>
    </source>
</evidence>
<evidence type="ECO:0000256" key="3">
    <source>
        <dbReference type="ARBA" id="ARBA00004961"/>
    </source>
</evidence>
<evidence type="ECO:0000313" key="9">
    <source>
        <dbReference type="EMBL" id="USQ14119.1"/>
    </source>
</evidence>
<evidence type="ECO:0000259" key="8">
    <source>
        <dbReference type="Pfam" id="PF01182"/>
    </source>
</evidence>
<dbReference type="PANTHER" id="PTHR11054:SF0">
    <property type="entry name" value="6-PHOSPHOGLUCONOLACTONASE"/>
    <property type="match status" value="1"/>
</dbReference>
<dbReference type="InterPro" id="IPR037171">
    <property type="entry name" value="NagB/RpiA_transferase-like"/>
</dbReference>
<feature type="domain" description="Glucosamine/galactosamine-6-phosphate isomerase" evidence="8">
    <location>
        <begin position="8"/>
        <end position="212"/>
    </location>
</feature>
<dbReference type="RefSeq" id="WP_252580555.1">
    <property type="nucleotide sequence ID" value="NZ_CP071527.1"/>
</dbReference>
<comment type="similarity">
    <text evidence="4 7">Belongs to the glucosamine/galactosamine-6-phosphate isomerase family. 6-phosphogluconolactonase subfamily.</text>
</comment>
<comment type="function">
    <text evidence="2 7">Hydrolysis of 6-phosphogluconolactone to 6-phosphogluconate.</text>
</comment>
<evidence type="ECO:0000313" key="10">
    <source>
        <dbReference type="Proteomes" id="UP001057474"/>
    </source>
</evidence>
<dbReference type="Pfam" id="PF01182">
    <property type="entry name" value="Glucosamine_iso"/>
    <property type="match status" value="1"/>
</dbReference>
<dbReference type="Proteomes" id="UP001057474">
    <property type="component" value="Chromosome"/>
</dbReference>
<dbReference type="EC" id="3.1.1.31" evidence="5 7"/>
<dbReference type="NCBIfam" id="TIGR01198">
    <property type="entry name" value="pgl"/>
    <property type="match status" value="1"/>
</dbReference>
<dbReference type="PANTHER" id="PTHR11054">
    <property type="entry name" value="6-PHOSPHOGLUCONOLACTONASE"/>
    <property type="match status" value="1"/>
</dbReference>
<gene>
    <name evidence="7 9" type="primary">pgl</name>
    <name evidence="9" type="ORF">J2N86_01950</name>
</gene>
<dbReference type="CDD" id="cd01400">
    <property type="entry name" value="6PGL"/>
    <property type="match status" value="1"/>
</dbReference>
<proteinExistence type="inferred from homology"/>
<sequence length="225" mass="24899">MQLHSFGDADLLVSDLVFQLKRLLLDAITQRGHAYLVVSGGKTPADLFQALAKVELPWDKVTITLADERCVPLNDDNSNERMLRQLLLQHEAKAARFVSLYSETDPDLHHVEQEISALPSFDVVILGMGDDGHTASLFPSADELNLGLDENAPAVLFVNPKTTAHQRVSLSKRRLLDSRVIFLHLKGQNKLAVLHQAMAQSDPMIMPISAFLNSPQADVQVMYAP</sequence>
<protein>
    <recommendedName>
        <fullName evidence="6 7">6-phosphogluconolactonase</fullName>
        <shortName evidence="7">6PGL</shortName>
        <ecNumber evidence="5 7">3.1.1.31</ecNumber>
    </recommendedName>
</protein>
<comment type="pathway">
    <text evidence="3 7">Carbohydrate degradation; pentose phosphate pathway; D-ribulose 5-phosphate from D-glucose 6-phosphate (oxidative stage): step 2/3.</text>
</comment>
<dbReference type="InterPro" id="IPR006148">
    <property type="entry name" value="Glc/Gal-6P_isomerase"/>
</dbReference>
<comment type="catalytic activity">
    <reaction evidence="1 7">
        <text>6-phospho-D-glucono-1,5-lactone + H2O = 6-phospho-D-gluconate + H(+)</text>
        <dbReference type="Rhea" id="RHEA:12556"/>
        <dbReference type="ChEBI" id="CHEBI:15377"/>
        <dbReference type="ChEBI" id="CHEBI:15378"/>
        <dbReference type="ChEBI" id="CHEBI:57955"/>
        <dbReference type="ChEBI" id="CHEBI:58759"/>
        <dbReference type="EC" id="3.1.1.31"/>
    </reaction>
</comment>
<keyword evidence="7 9" id="KW-0378">Hydrolase</keyword>
<evidence type="ECO:0000256" key="2">
    <source>
        <dbReference type="ARBA" id="ARBA00002681"/>
    </source>
</evidence>
<dbReference type="InterPro" id="IPR005900">
    <property type="entry name" value="6-phosphogluconolactonase_DevB"/>
</dbReference>
<dbReference type="InterPro" id="IPR039104">
    <property type="entry name" value="6PGL"/>
</dbReference>
<dbReference type="SUPFAM" id="SSF100950">
    <property type="entry name" value="NagB/RpiA/CoA transferase-like"/>
    <property type="match status" value="1"/>
</dbReference>
<dbReference type="GO" id="GO:0017057">
    <property type="term" value="F:6-phosphogluconolactonase activity"/>
    <property type="evidence" value="ECO:0007669"/>
    <property type="project" value="UniProtKB-EC"/>
</dbReference>
<keyword evidence="10" id="KW-1185">Reference proteome</keyword>